<evidence type="ECO:0000259" key="2">
    <source>
        <dbReference type="Pfam" id="PF18288"/>
    </source>
</evidence>
<sequence>MKLATYRDGSRDGQLVVVSRDGTLAHYATGIADTLQQALDDWNFVAPQLQDLALTLEHGKARHAFAFDPGQCAAPLPRAWGWLAPAEDGGVLQPWRSDALWGPTRGLPAVAGVADIGATVGVVCGDVASDVEAAAALEGVRLLVLACHWWLGGEGKEAPAQPWGIAVAPCAVTPDELGAAWAGGRLDASVTTSINGRKLGIADGGAQARDFGALIAAAARGRGIAAGVVVAGGTLPTPEIPGDPSGSPVWPRGYATIAARRAAERRTLGAARTPWLVPGDRVQVEARLPDGSTPFGVIDVTWPPAPAHSEGVAVGWARS</sequence>
<reference evidence="3 4" key="1">
    <citation type="submission" date="2019-07" db="EMBL/GenBank/DDBJ databases">
        <title>Tepidimonas taiwanensis I1-1 draft genome.</title>
        <authorList>
            <person name="Da Costa M.S."/>
            <person name="Froufe H.J.C."/>
            <person name="Egas C."/>
            <person name="Albuquerque L."/>
        </authorList>
    </citation>
    <scope>NUCLEOTIDE SEQUENCE [LARGE SCALE GENOMIC DNA]</scope>
    <source>
        <strain evidence="3 4">I1-1</strain>
    </source>
</reference>
<feature type="domain" description="Fumarylacetoacetase-like C-terminal" evidence="1">
    <location>
        <begin position="107"/>
        <end position="286"/>
    </location>
</feature>
<dbReference type="STRING" id="307486.GCA_000807215_01049"/>
<comment type="caution">
    <text evidence="3">The sequence shown here is derived from an EMBL/GenBank/DDBJ whole genome shotgun (WGS) entry which is preliminary data.</text>
</comment>
<dbReference type="RefSeq" id="WP_052231499.1">
    <property type="nucleotide sequence ID" value="NZ_CP083911.1"/>
</dbReference>
<dbReference type="PANTHER" id="PTHR43211">
    <property type="entry name" value="FUMARYLACETOACETATE HYDROLASE"/>
    <property type="match status" value="1"/>
</dbReference>
<dbReference type="OrthoDB" id="9775905at2"/>
<dbReference type="GO" id="GO:0016787">
    <property type="term" value="F:hydrolase activity"/>
    <property type="evidence" value="ECO:0007669"/>
    <property type="project" value="UniProtKB-KW"/>
</dbReference>
<dbReference type="InterPro" id="IPR011234">
    <property type="entry name" value="Fumarylacetoacetase-like_C"/>
</dbReference>
<keyword evidence="3" id="KW-0378">Hydrolase</keyword>
<accession>A0A554X7G8</accession>
<proteinExistence type="predicted"/>
<dbReference type="EMBL" id="VJOM01000013">
    <property type="protein sequence ID" value="TSE31706.1"/>
    <property type="molecule type" value="Genomic_DNA"/>
</dbReference>
<keyword evidence="4" id="KW-1185">Reference proteome</keyword>
<dbReference type="InterPro" id="IPR036663">
    <property type="entry name" value="Fumarylacetoacetase_C_sf"/>
</dbReference>
<dbReference type="Pfam" id="PF01557">
    <property type="entry name" value="FAA_hydrolase"/>
    <property type="match status" value="1"/>
</dbReference>
<dbReference type="SUPFAM" id="SSF56529">
    <property type="entry name" value="FAH"/>
    <property type="match status" value="1"/>
</dbReference>
<gene>
    <name evidence="3" type="ORF">Ttaiw_01417</name>
</gene>
<dbReference type="Proteomes" id="UP000317763">
    <property type="component" value="Unassembled WGS sequence"/>
</dbReference>
<evidence type="ECO:0000313" key="4">
    <source>
        <dbReference type="Proteomes" id="UP000317763"/>
    </source>
</evidence>
<dbReference type="PANTHER" id="PTHR43211:SF1">
    <property type="entry name" value="BLL6422 PROTEIN"/>
    <property type="match status" value="1"/>
</dbReference>
<feature type="domain" description="Fumarylacetoacetase N-terminal" evidence="2">
    <location>
        <begin position="1"/>
        <end position="78"/>
    </location>
</feature>
<dbReference type="Gene3D" id="3.90.850.10">
    <property type="entry name" value="Fumarylacetoacetase-like, C-terminal domain"/>
    <property type="match status" value="1"/>
</dbReference>
<dbReference type="Pfam" id="PF18288">
    <property type="entry name" value="FAA_hydro_N_2"/>
    <property type="match status" value="1"/>
</dbReference>
<dbReference type="AlphaFoldDB" id="A0A554X7G8"/>
<dbReference type="InterPro" id="IPR041072">
    <property type="entry name" value="FAA_hydro_N"/>
</dbReference>
<evidence type="ECO:0000259" key="1">
    <source>
        <dbReference type="Pfam" id="PF01557"/>
    </source>
</evidence>
<organism evidence="3 4">
    <name type="scientific">Tepidimonas taiwanensis</name>
    <dbReference type="NCBI Taxonomy" id="307486"/>
    <lineage>
        <taxon>Bacteria</taxon>
        <taxon>Pseudomonadati</taxon>
        <taxon>Pseudomonadota</taxon>
        <taxon>Betaproteobacteria</taxon>
        <taxon>Burkholderiales</taxon>
        <taxon>Tepidimonas</taxon>
    </lineage>
</organism>
<name>A0A554X7G8_9BURK</name>
<evidence type="ECO:0000313" key="3">
    <source>
        <dbReference type="EMBL" id="TSE31706.1"/>
    </source>
</evidence>
<protein>
    <submittedName>
        <fullName evidence="3">Fumarylacetoacetate (FAA) hydrolase family protein</fullName>
    </submittedName>
</protein>